<feature type="chain" id="PRO_5024300589" evidence="1">
    <location>
        <begin position="30"/>
        <end position="99"/>
    </location>
</feature>
<keyword evidence="3" id="KW-1185">Reference proteome</keyword>
<gene>
    <name evidence="2" type="ORF">FH972_001581</name>
</gene>
<dbReference type="Proteomes" id="UP000327013">
    <property type="component" value="Chromosome 1"/>
</dbReference>
<evidence type="ECO:0000256" key="1">
    <source>
        <dbReference type="SAM" id="SignalP"/>
    </source>
</evidence>
<dbReference type="AlphaFoldDB" id="A0A5N6QE03"/>
<name>A0A5N6QE03_9ROSI</name>
<feature type="signal peptide" evidence="1">
    <location>
        <begin position="1"/>
        <end position="29"/>
    </location>
</feature>
<organism evidence="2 3">
    <name type="scientific">Carpinus fangiana</name>
    <dbReference type="NCBI Taxonomy" id="176857"/>
    <lineage>
        <taxon>Eukaryota</taxon>
        <taxon>Viridiplantae</taxon>
        <taxon>Streptophyta</taxon>
        <taxon>Embryophyta</taxon>
        <taxon>Tracheophyta</taxon>
        <taxon>Spermatophyta</taxon>
        <taxon>Magnoliopsida</taxon>
        <taxon>eudicotyledons</taxon>
        <taxon>Gunneridae</taxon>
        <taxon>Pentapetalae</taxon>
        <taxon>rosids</taxon>
        <taxon>fabids</taxon>
        <taxon>Fagales</taxon>
        <taxon>Betulaceae</taxon>
        <taxon>Carpinus</taxon>
    </lineage>
</organism>
<dbReference type="OrthoDB" id="1706534at2759"/>
<accession>A0A5N6QE03</accession>
<keyword evidence="1" id="KW-0732">Signal</keyword>
<evidence type="ECO:0000313" key="3">
    <source>
        <dbReference type="Proteomes" id="UP000327013"/>
    </source>
</evidence>
<proteinExistence type="predicted"/>
<evidence type="ECO:0000313" key="2">
    <source>
        <dbReference type="EMBL" id="KAE7996899.1"/>
    </source>
</evidence>
<dbReference type="EMBL" id="CM017321">
    <property type="protein sequence ID" value="KAE7996899.1"/>
    <property type="molecule type" value="Genomic_DNA"/>
</dbReference>
<reference evidence="2 3" key="1">
    <citation type="submission" date="2019-06" db="EMBL/GenBank/DDBJ databases">
        <title>A chromosomal-level reference genome of Carpinus fangiana (Coryloideae, Betulaceae).</title>
        <authorList>
            <person name="Yang X."/>
            <person name="Wang Z."/>
            <person name="Zhang L."/>
            <person name="Hao G."/>
            <person name="Liu J."/>
            <person name="Yang Y."/>
        </authorList>
    </citation>
    <scope>NUCLEOTIDE SEQUENCE [LARGE SCALE GENOMIC DNA]</scope>
    <source>
        <strain evidence="2">Cfa_2016G</strain>
        <tissue evidence="2">Leaf</tissue>
    </source>
</reference>
<protein>
    <submittedName>
        <fullName evidence="2">Uncharacterized protein</fullName>
    </submittedName>
</protein>
<sequence length="99" mass="10887">MAASIEKFFVGALVVLLMALILCPSFSIADQPKEIEKLLNVEVHHTESEIEKLFNADLHATESEDFKVGVPLYRVKDKPHVLIPASLIPSQSPDKPGPP</sequence>